<evidence type="ECO:0000256" key="1">
    <source>
        <dbReference type="ARBA" id="ARBA00004906"/>
    </source>
</evidence>
<dbReference type="InterPro" id="IPR011333">
    <property type="entry name" value="SKP1/BTB/POZ_sf"/>
</dbReference>
<gene>
    <name evidence="6" type="ORF">WJX72_002951</name>
</gene>
<proteinExistence type="predicted"/>
<dbReference type="PROSITE" id="PS50097">
    <property type="entry name" value="BTB"/>
    <property type="match status" value="2"/>
</dbReference>
<feature type="domain" description="BTB" evidence="5">
    <location>
        <begin position="590"/>
        <end position="660"/>
    </location>
</feature>
<dbReference type="SUPFAM" id="SSF54695">
    <property type="entry name" value="POZ domain"/>
    <property type="match status" value="2"/>
</dbReference>
<dbReference type="Pfam" id="PF12436">
    <property type="entry name" value="USP7_ICP0_bdg"/>
    <property type="match status" value="2"/>
</dbReference>
<evidence type="ECO:0000256" key="4">
    <source>
        <dbReference type="ARBA" id="ARBA00022786"/>
    </source>
</evidence>
<evidence type="ECO:0000256" key="3">
    <source>
        <dbReference type="ARBA" id="ARBA00022737"/>
    </source>
</evidence>
<dbReference type="PANTHER" id="PTHR24412:SF489">
    <property type="entry name" value="RING FINGER DOMAIN AND KELCH REPEAT-CONTAINING PROTEIN DDB_G0271372"/>
    <property type="match status" value="1"/>
</dbReference>
<dbReference type="CDD" id="cd18186">
    <property type="entry name" value="BTB_POZ_ZBTB_KLHL-like"/>
    <property type="match status" value="1"/>
</dbReference>
<dbReference type="InterPro" id="IPR024729">
    <property type="entry name" value="USP7_ICP0-binding_dom"/>
</dbReference>
<dbReference type="InterPro" id="IPR000210">
    <property type="entry name" value="BTB/POZ_dom"/>
</dbReference>
<dbReference type="EMBL" id="JALJOR010000011">
    <property type="protein sequence ID" value="KAK9808748.1"/>
    <property type="molecule type" value="Genomic_DNA"/>
</dbReference>
<accession>A0AAW1PKY8</accession>
<feature type="domain" description="BTB" evidence="5">
    <location>
        <begin position="263"/>
        <end position="333"/>
    </location>
</feature>
<organism evidence="6 7">
    <name type="scientific">[Myrmecia] bisecta</name>
    <dbReference type="NCBI Taxonomy" id="41462"/>
    <lineage>
        <taxon>Eukaryota</taxon>
        <taxon>Viridiplantae</taxon>
        <taxon>Chlorophyta</taxon>
        <taxon>core chlorophytes</taxon>
        <taxon>Trebouxiophyceae</taxon>
        <taxon>Trebouxiales</taxon>
        <taxon>Trebouxiaceae</taxon>
        <taxon>Myrmecia</taxon>
    </lineage>
</organism>
<dbReference type="GO" id="GO:0140096">
    <property type="term" value="F:catalytic activity, acting on a protein"/>
    <property type="evidence" value="ECO:0007669"/>
    <property type="project" value="UniProtKB-ARBA"/>
</dbReference>
<sequence>MAAVDPPMLAVITEEGIKQSVGKTHAVELFESLDQVPRAHFPQATTEAVQQYAKTQLGTTPGSESWHLLLQHQNGTHRPGQRLSSQELAEMLQVNPPGTVLLVLLMNKVPAAEGDMLLFFKFYEPYSFTYTYIDCDFYPPTTRLVDLHPHMCALASLPRHSPLFSYQEERTDALDELDGQATLASWLQDTTDIICFCTVHHCVQECTPVGFFLLGPFKARAKPANYSQPLSFKNVVPVMGGPSEFSKEKHRLWTTTADNPRLWNLQIELDDGIRVHSSRAELAAYSGYFRTLFTSPESFSETEAAVVRLKELSGPAVRAIIEALYSHKITIDDSNAADVLKACDRLEIPVVKDACGQALAGDWGYPGALEMLALLLRYNCATAAKKLADAEAGVTVGEAAEMALWHTVSQELAQQLQVTPLGTVLLVLLLDKAPSNKYEVLLFFKFWEPYSYTYTYVGCSFLAPTMRLADAWPHMCALAALPRHSLLQSFLEHQHAAAELPAQATLADLRLNMDIWMADIICFSLVHQSSQLCDPLRVFLAETFDPDGPKPGGYGPLRFRDVKPVLGGPSEYSKERHHFWNSTASDAKLWNVHIELDDGKRVHSSRAELASFSGYFQTLFTSTESFAETEAAVVHVKELSGPAVCAIVEALYSHEITIDGSNAADVLQASDRLEIPVVREACAEALTGTWGSSGTLEALALLLRYNCLEAAKLLADLCSHNFYWVLAGPLAGAPGEQRKQLLGQLAVVPQEMLLDMLSNDLLGTSSEADLIPVIFAWLSAQAEAGVNVDDPAEMALWHTVSMIG</sequence>
<keyword evidence="2" id="KW-0880">Kelch repeat</keyword>
<dbReference type="AlphaFoldDB" id="A0AAW1PKY8"/>
<keyword evidence="4" id="KW-0833">Ubl conjugation pathway</keyword>
<protein>
    <recommendedName>
        <fullName evidence="5">BTB domain-containing protein</fullName>
    </recommendedName>
</protein>
<keyword evidence="3" id="KW-0677">Repeat</keyword>
<dbReference type="Gene3D" id="3.30.710.10">
    <property type="entry name" value="Potassium Channel Kv1.1, Chain A"/>
    <property type="match status" value="2"/>
</dbReference>
<evidence type="ECO:0000256" key="2">
    <source>
        <dbReference type="ARBA" id="ARBA00022441"/>
    </source>
</evidence>
<evidence type="ECO:0000313" key="6">
    <source>
        <dbReference type="EMBL" id="KAK9808748.1"/>
    </source>
</evidence>
<comment type="caution">
    <text evidence="6">The sequence shown here is derived from an EMBL/GenBank/DDBJ whole genome shotgun (WGS) entry which is preliminary data.</text>
</comment>
<dbReference type="PANTHER" id="PTHR24412">
    <property type="entry name" value="KELCH PROTEIN"/>
    <property type="match status" value="1"/>
</dbReference>
<dbReference type="Pfam" id="PF00651">
    <property type="entry name" value="BTB"/>
    <property type="match status" value="2"/>
</dbReference>
<evidence type="ECO:0000313" key="7">
    <source>
        <dbReference type="Proteomes" id="UP001489004"/>
    </source>
</evidence>
<comment type="pathway">
    <text evidence="1">Protein modification; protein ubiquitination.</text>
</comment>
<evidence type="ECO:0000259" key="5">
    <source>
        <dbReference type="PROSITE" id="PS50097"/>
    </source>
</evidence>
<dbReference type="Proteomes" id="UP001489004">
    <property type="component" value="Unassembled WGS sequence"/>
</dbReference>
<reference evidence="6 7" key="1">
    <citation type="journal article" date="2024" name="Nat. Commun.">
        <title>Phylogenomics reveals the evolutionary origins of lichenization in chlorophyte algae.</title>
        <authorList>
            <person name="Puginier C."/>
            <person name="Libourel C."/>
            <person name="Otte J."/>
            <person name="Skaloud P."/>
            <person name="Haon M."/>
            <person name="Grisel S."/>
            <person name="Petersen M."/>
            <person name="Berrin J.G."/>
            <person name="Delaux P.M."/>
            <person name="Dal Grande F."/>
            <person name="Keller J."/>
        </authorList>
    </citation>
    <scope>NUCLEOTIDE SEQUENCE [LARGE SCALE GENOMIC DNA]</scope>
    <source>
        <strain evidence="6 7">SAG 2043</strain>
    </source>
</reference>
<name>A0AAW1PKY8_9CHLO</name>
<dbReference type="SMART" id="SM00225">
    <property type="entry name" value="BTB"/>
    <property type="match status" value="2"/>
</dbReference>
<dbReference type="Gene3D" id="3.10.20.90">
    <property type="entry name" value="Phosphatidylinositol 3-kinase Catalytic Subunit, Chain A, domain 1"/>
    <property type="match status" value="2"/>
</dbReference>
<keyword evidence="7" id="KW-1185">Reference proteome</keyword>